<name>A0ABQ5MP21_9MICC</name>
<protein>
    <recommendedName>
        <fullName evidence="3">DUF6318 domain-containing protein</fullName>
    </recommendedName>
</protein>
<dbReference type="Pfam" id="PF19843">
    <property type="entry name" value="DUF6318"/>
    <property type="match status" value="1"/>
</dbReference>
<accession>A0ABQ5MP21</accession>
<dbReference type="InterPro" id="IPR046281">
    <property type="entry name" value="DUF6318"/>
</dbReference>
<comment type="caution">
    <text evidence="4">The sequence shown here is derived from an EMBL/GenBank/DDBJ whole genome shotgun (WGS) entry which is preliminary data.</text>
</comment>
<organism evidence="4 5">
    <name type="scientific">Arthrobacter mangrovi</name>
    <dbReference type="NCBI Taxonomy" id="2966350"/>
    <lineage>
        <taxon>Bacteria</taxon>
        <taxon>Bacillati</taxon>
        <taxon>Actinomycetota</taxon>
        <taxon>Actinomycetes</taxon>
        <taxon>Micrococcales</taxon>
        <taxon>Micrococcaceae</taxon>
        <taxon>Arthrobacter</taxon>
    </lineage>
</organism>
<sequence length="215" mass="22662">MFLTHARQRARLAASALLAAAALALTACGGDAEGQPDPTASPATSAAAQTPTPTPAATPSYKPASADGPAENVPLPKMPKEAKEKTHAGLEAFARHWYALLNYAYESGDAAPLKAITSGDCERCQMVYKGLEAQESSTWTIGGEVQIQQISTNFAADSNGIYQLPVQLKRMGATHYVDGEKHSTDAPGGLTLDLFMARYEKGEWTAQDVGVIKGP</sequence>
<dbReference type="RefSeq" id="WP_264793907.1">
    <property type="nucleotide sequence ID" value="NZ_BRVS01000001.1"/>
</dbReference>
<dbReference type="EMBL" id="BRVS01000001">
    <property type="protein sequence ID" value="GLB65730.1"/>
    <property type="molecule type" value="Genomic_DNA"/>
</dbReference>
<proteinExistence type="predicted"/>
<keyword evidence="5" id="KW-1185">Reference proteome</keyword>
<evidence type="ECO:0000313" key="5">
    <source>
        <dbReference type="Proteomes" id="UP001209654"/>
    </source>
</evidence>
<reference evidence="4 5" key="1">
    <citation type="journal article" date="2023" name="Int. J. Syst. Evol. Microbiol.">
        <title>Arthrobacter mangrovi sp. nov., an actinobacterium isolated from the rhizosphere of a mangrove.</title>
        <authorList>
            <person name="Hamada M."/>
            <person name="Saitou S."/>
            <person name="Enomoto N."/>
            <person name="Nanri K."/>
            <person name="Hidaka K."/>
            <person name="Miura T."/>
            <person name="Tamura T."/>
        </authorList>
    </citation>
    <scope>NUCLEOTIDE SEQUENCE [LARGE SCALE GENOMIC DNA]</scope>
    <source>
        <strain evidence="4 5">NBRC 112813</strain>
    </source>
</reference>
<evidence type="ECO:0000313" key="4">
    <source>
        <dbReference type="EMBL" id="GLB65730.1"/>
    </source>
</evidence>
<feature type="chain" id="PRO_5045827562" description="DUF6318 domain-containing protein" evidence="2">
    <location>
        <begin position="30"/>
        <end position="215"/>
    </location>
</feature>
<feature type="signal peptide" evidence="2">
    <location>
        <begin position="1"/>
        <end position="29"/>
    </location>
</feature>
<feature type="compositionally biased region" description="Low complexity" evidence="1">
    <location>
        <begin position="36"/>
        <end position="66"/>
    </location>
</feature>
<evidence type="ECO:0000259" key="3">
    <source>
        <dbReference type="Pfam" id="PF19843"/>
    </source>
</evidence>
<keyword evidence="2" id="KW-0732">Signal</keyword>
<feature type="domain" description="DUF6318" evidence="3">
    <location>
        <begin position="60"/>
        <end position="208"/>
    </location>
</feature>
<evidence type="ECO:0000256" key="2">
    <source>
        <dbReference type="SAM" id="SignalP"/>
    </source>
</evidence>
<feature type="region of interest" description="Disordered" evidence="1">
    <location>
        <begin position="32"/>
        <end position="83"/>
    </location>
</feature>
<dbReference type="Proteomes" id="UP001209654">
    <property type="component" value="Unassembled WGS sequence"/>
</dbReference>
<evidence type="ECO:0000256" key="1">
    <source>
        <dbReference type="SAM" id="MobiDB-lite"/>
    </source>
</evidence>
<gene>
    <name evidence="4" type="ORF">AHIS1636_01690</name>
</gene>
<dbReference type="PROSITE" id="PS51257">
    <property type="entry name" value="PROKAR_LIPOPROTEIN"/>
    <property type="match status" value="1"/>
</dbReference>